<keyword evidence="3 11" id="KW-0812">Transmembrane</keyword>
<dbReference type="Pfam" id="PF11721">
    <property type="entry name" value="Malectin"/>
    <property type="match status" value="1"/>
</dbReference>
<evidence type="ECO:0000256" key="10">
    <source>
        <dbReference type="SAM" id="MobiDB-lite"/>
    </source>
</evidence>
<feature type="region of interest" description="Disordered" evidence="10">
    <location>
        <begin position="208"/>
        <end position="250"/>
    </location>
</feature>
<accession>A0A4Y7NM51</accession>
<feature type="transmembrane region" description="Helical" evidence="11">
    <location>
        <begin position="5"/>
        <end position="22"/>
    </location>
</feature>
<evidence type="ECO:0000256" key="8">
    <source>
        <dbReference type="ARBA" id="ARBA00023180"/>
    </source>
</evidence>
<proteinExistence type="evidence at transcript level"/>
<dbReference type="InterPro" id="IPR021720">
    <property type="entry name" value="Malectin_dom"/>
</dbReference>
<dbReference type="EMBL" id="LR024065">
    <property type="protein sequence ID" value="SVE93684.1"/>
    <property type="molecule type" value="mRNA"/>
</dbReference>
<evidence type="ECO:0000256" key="5">
    <source>
        <dbReference type="ARBA" id="ARBA00022824"/>
    </source>
</evidence>
<evidence type="ECO:0000256" key="11">
    <source>
        <dbReference type="SAM" id="Phobius"/>
    </source>
</evidence>
<keyword evidence="4" id="KW-0732">Signal</keyword>
<evidence type="ECO:0000256" key="9">
    <source>
        <dbReference type="ARBA" id="ARBA00023277"/>
    </source>
</evidence>
<protein>
    <submittedName>
        <fullName evidence="13">EOG090X081J</fullName>
    </submittedName>
</protein>
<name>A0A4Y7NM51_9CRUS</name>
<keyword evidence="7 11" id="KW-0472">Membrane</keyword>
<evidence type="ECO:0000256" key="2">
    <source>
        <dbReference type="ARBA" id="ARBA00009141"/>
    </source>
</evidence>
<organism evidence="13">
    <name type="scientific">Scapholeberis mucronata</name>
    <dbReference type="NCBI Taxonomy" id="202097"/>
    <lineage>
        <taxon>Eukaryota</taxon>
        <taxon>Metazoa</taxon>
        <taxon>Ecdysozoa</taxon>
        <taxon>Arthropoda</taxon>
        <taxon>Crustacea</taxon>
        <taxon>Branchiopoda</taxon>
        <taxon>Diplostraca</taxon>
        <taxon>Cladocera</taxon>
        <taxon>Anomopoda</taxon>
        <taxon>Daphniidae</taxon>
        <taxon>Scapholeberis</taxon>
    </lineage>
</organism>
<evidence type="ECO:0000256" key="3">
    <source>
        <dbReference type="ARBA" id="ARBA00022692"/>
    </source>
</evidence>
<dbReference type="GO" id="GO:0030246">
    <property type="term" value="F:carbohydrate binding"/>
    <property type="evidence" value="ECO:0007669"/>
    <property type="project" value="InterPro"/>
</dbReference>
<sequence length="277" mass="31146">MDKPVLFYSTYLFVFLTIFNYVEGLGKIAFAVNAGGESHVDIYGIKYQKDPLEGKVGISSDYGRQYLNIGRVPEPDAILYQTERYHHSNFGYDIPINEDGDYVLVLKFCEVYFNSPSMKVFDVTLNGVHTIVSYLDIFEKVGKAVAHDEYIPFRVTKGKILVNDEESELVGKKLRVEFIKGNQDNPKINAIYVMKGVLEDVPKLPPLAGEGDDDEVEEKPLAKEESSGSHSSSSSSPKKKRDQPKITNPYSEESSMLLPIFVSIAAFLPFLFCLCRL</sequence>
<comment type="subcellular location">
    <subcellularLocation>
        <location evidence="1">Endoplasmic reticulum membrane</location>
        <topology evidence="1">Single-pass type I membrane protein</topology>
    </subcellularLocation>
</comment>
<evidence type="ECO:0000256" key="1">
    <source>
        <dbReference type="ARBA" id="ARBA00004115"/>
    </source>
</evidence>
<feature type="domain" description="Malectin" evidence="12">
    <location>
        <begin position="29"/>
        <end position="191"/>
    </location>
</feature>
<dbReference type="PANTHER" id="PTHR13460">
    <property type="match status" value="1"/>
</dbReference>
<dbReference type="InterPro" id="IPR039155">
    <property type="entry name" value="MLEC"/>
</dbReference>
<gene>
    <name evidence="13" type="primary">EOG090X081J</name>
</gene>
<feature type="compositionally biased region" description="Basic and acidic residues" evidence="10">
    <location>
        <begin position="218"/>
        <end position="227"/>
    </location>
</feature>
<keyword evidence="8" id="KW-0325">Glycoprotein</keyword>
<reference evidence="13" key="1">
    <citation type="submission" date="2018-08" db="EMBL/GenBank/DDBJ databases">
        <authorList>
            <person name="Cornetti L."/>
        </authorList>
    </citation>
    <scope>NUCLEOTIDE SEQUENCE</scope>
    <source>
        <strain evidence="13">BE-ASS</strain>
    </source>
</reference>
<evidence type="ECO:0000313" key="13">
    <source>
        <dbReference type="EMBL" id="SVE93684.1"/>
    </source>
</evidence>
<dbReference type="GO" id="GO:0005789">
    <property type="term" value="C:endoplasmic reticulum membrane"/>
    <property type="evidence" value="ECO:0007669"/>
    <property type="project" value="UniProtKB-SubCell"/>
</dbReference>
<evidence type="ECO:0000256" key="7">
    <source>
        <dbReference type="ARBA" id="ARBA00023136"/>
    </source>
</evidence>
<dbReference type="PANTHER" id="PTHR13460:SF0">
    <property type="entry name" value="MALECTIN"/>
    <property type="match status" value="1"/>
</dbReference>
<evidence type="ECO:0000256" key="4">
    <source>
        <dbReference type="ARBA" id="ARBA00022729"/>
    </source>
</evidence>
<dbReference type="AlphaFoldDB" id="A0A4Y7NM51"/>
<keyword evidence="5" id="KW-0256">Endoplasmic reticulum</keyword>
<comment type="similarity">
    <text evidence="2">Belongs to the malectin family.</text>
</comment>
<keyword evidence="9" id="KW-0119">Carbohydrate metabolism</keyword>
<dbReference type="Gene3D" id="2.60.120.430">
    <property type="entry name" value="Galactose-binding lectin"/>
    <property type="match status" value="1"/>
</dbReference>
<feature type="transmembrane region" description="Helical" evidence="11">
    <location>
        <begin position="256"/>
        <end position="275"/>
    </location>
</feature>
<keyword evidence="6 11" id="KW-1133">Transmembrane helix</keyword>
<evidence type="ECO:0000259" key="12">
    <source>
        <dbReference type="Pfam" id="PF11721"/>
    </source>
</evidence>
<evidence type="ECO:0000256" key="6">
    <source>
        <dbReference type="ARBA" id="ARBA00022989"/>
    </source>
</evidence>